<feature type="non-terminal residue" evidence="1">
    <location>
        <position position="1"/>
    </location>
</feature>
<evidence type="ECO:0000313" key="1">
    <source>
        <dbReference type="EMBL" id="TRY73517.1"/>
    </source>
</evidence>
<gene>
    <name evidence="1" type="ORF">TCAL_13694</name>
</gene>
<name>A0A553P762_TIGCA</name>
<reference evidence="1 2" key="1">
    <citation type="journal article" date="2018" name="Nat. Ecol. Evol.">
        <title>Genomic signatures of mitonuclear coevolution across populations of Tigriopus californicus.</title>
        <authorList>
            <person name="Barreto F.S."/>
            <person name="Watson E.T."/>
            <person name="Lima T.G."/>
            <person name="Willett C.S."/>
            <person name="Edmands S."/>
            <person name="Li W."/>
            <person name="Burton R.S."/>
        </authorList>
    </citation>
    <scope>NUCLEOTIDE SEQUENCE [LARGE SCALE GENOMIC DNA]</scope>
    <source>
        <strain evidence="1 2">San Diego</strain>
    </source>
</reference>
<comment type="caution">
    <text evidence="1">The sequence shown here is derived from an EMBL/GenBank/DDBJ whole genome shotgun (WGS) entry which is preliminary data.</text>
</comment>
<dbReference type="EMBL" id="VCGU01000007">
    <property type="protein sequence ID" value="TRY73517.1"/>
    <property type="molecule type" value="Genomic_DNA"/>
</dbReference>
<evidence type="ECO:0000313" key="2">
    <source>
        <dbReference type="Proteomes" id="UP000318571"/>
    </source>
</evidence>
<dbReference type="AlphaFoldDB" id="A0A553P762"/>
<keyword evidence="2" id="KW-1185">Reference proteome</keyword>
<dbReference type="Proteomes" id="UP000318571">
    <property type="component" value="Chromosome 3"/>
</dbReference>
<accession>A0A553P762</accession>
<sequence length="141" mass="15578">YTFSVDWVAGKTHQIADALSRSPVFDPFGSKSDDIEISVSTISVNHDQALGKLVEIANTDPVYQSIKLAIQSGYLPGSLPQSHPAKLFSKKSPYNSWHKNSHSSFLPSFDPEGTSSFSSRSETNEIIGQIIVLLAWYQPRH</sequence>
<protein>
    <submittedName>
        <fullName evidence="1">Uncharacterized protein</fullName>
    </submittedName>
</protein>
<proteinExistence type="predicted"/>
<organism evidence="1 2">
    <name type="scientific">Tigriopus californicus</name>
    <name type="common">Marine copepod</name>
    <dbReference type="NCBI Taxonomy" id="6832"/>
    <lineage>
        <taxon>Eukaryota</taxon>
        <taxon>Metazoa</taxon>
        <taxon>Ecdysozoa</taxon>
        <taxon>Arthropoda</taxon>
        <taxon>Crustacea</taxon>
        <taxon>Multicrustacea</taxon>
        <taxon>Hexanauplia</taxon>
        <taxon>Copepoda</taxon>
        <taxon>Harpacticoida</taxon>
        <taxon>Harpacticidae</taxon>
        <taxon>Tigriopus</taxon>
    </lineage>
</organism>